<dbReference type="AlphaFoldDB" id="A0A2T3KTI6"/>
<protein>
    <submittedName>
        <fullName evidence="1">Uncharacterized protein</fullName>
    </submittedName>
</protein>
<reference evidence="1 2" key="1">
    <citation type="submission" date="2018-03" db="EMBL/GenBank/DDBJ databases">
        <title>Whole genome sequencing of Histamine producing bacteria.</title>
        <authorList>
            <person name="Butler K."/>
        </authorList>
    </citation>
    <scope>NUCLEOTIDE SEQUENCE [LARGE SCALE GENOMIC DNA]</scope>
    <source>
        <strain evidence="1 2">Res.4.1</strain>
    </source>
</reference>
<dbReference type="EMBL" id="PYNS01000015">
    <property type="protein sequence ID" value="PSV09922.1"/>
    <property type="molecule type" value="Genomic_DNA"/>
</dbReference>
<comment type="caution">
    <text evidence="1">The sequence shown here is derived from an EMBL/GenBank/DDBJ whole genome shotgun (WGS) entry which is preliminary data.</text>
</comment>
<dbReference type="RefSeq" id="WP_107185418.1">
    <property type="nucleotide sequence ID" value="NZ_JAWQGC010000008.1"/>
</dbReference>
<accession>A0A2T3KTI6</accession>
<gene>
    <name evidence="1" type="ORF">C0W93_13620</name>
</gene>
<name>A0A2T3KTI6_PHOLD</name>
<evidence type="ECO:0000313" key="2">
    <source>
        <dbReference type="Proteomes" id="UP000240530"/>
    </source>
</evidence>
<proteinExistence type="predicted"/>
<sequence>MGRYDIENIFRDLSKINEMTNPVRNFSKNFVNCNERMGLPSVSRYLKQLDHFHVEPGPDRDTAPQLINLRETTVNKYNIKSESVQIGDNNTINIQNSLDQTTKSGDEVANGILKKLLENNIVASILGAVVTVVVTDLITKI</sequence>
<organism evidence="1 2">
    <name type="scientific">Photobacterium leiognathi subsp. mandapamensis</name>
    <name type="common">Photobacterium mandapamensis</name>
    <dbReference type="NCBI Taxonomy" id="48408"/>
    <lineage>
        <taxon>Bacteria</taxon>
        <taxon>Pseudomonadati</taxon>
        <taxon>Pseudomonadota</taxon>
        <taxon>Gammaproteobacteria</taxon>
        <taxon>Vibrionales</taxon>
        <taxon>Vibrionaceae</taxon>
        <taxon>Photobacterium</taxon>
    </lineage>
</organism>
<evidence type="ECO:0000313" key="1">
    <source>
        <dbReference type="EMBL" id="PSV09922.1"/>
    </source>
</evidence>
<dbReference type="Proteomes" id="UP000240530">
    <property type="component" value="Unassembled WGS sequence"/>
</dbReference>